<keyword evidence="3" id="KW-1185">Reference proteome</keyword>
<evidence type="ECO:0000313" key="3">
    <source>
        <dbReference type="Proteomes" id="UP001621714"/>
    </source>
</evidence>
<gene>
    <name evidence="2" type="ORF">V6U78_12465</name>
</gene>
<keyword evidence="1" id="KW-1133">Transmembrane helix</keyword>
<protein>
    <submittedName>
        <fullName evidence="2">Uncharacterized protein</fullName>
    </submittedName>
</protein>
<evidence type="ECO:0000256" key="1">
    <source>
        <dbReference type="SAM" id="Phobius"/>
    </source>
</evidence>
<dbReference type="EMBL" id="JBANFI010000012">
    <property type="protein sequence ID" value="MFK7161849.1"/>
    <property type="molecule type" value="Genomic_DNA"/>
</dbReference>
<proteinExistence type="predicted"/>
<dbReference type="RefSeq" id="WP_405341478.1">
    <property type="nucleotide sequence ID" value="NZ_JBANFI010000012.1"/>
</dbReference>
<organism evidence="2 3">
    <name type="scientific">Marinospirillum alkalitolerans</name>
    <dbReference type="NCBI Taxonomy" id="3123374"/>
    <lineage>
        <taxon>Bacteria</taxon>
        <taxon>Pseudomonadati</taxon>
        <taxon>Pseudomonadota</taxon>
        <taxon>Gammaproteobacteria</taxon>
        <taxon>Oceanospirillales</taxon>
        <taxon>Oceanospirillaceae</taxon>
        <taxon>Marinospirillum</taxon>
    </lineage>
</organism>
<dbReference type="Proteomes" id="UP001621714">
    <property type="component" value="Unassembled WGS sequence"/>
</dbReference>
<keyword evidence="1" id="KW-0472">Membrane</keyword>
<sequence>METLVELFKVYGTQLSALGAAVAFIFGAYKFQAERKASHFWKEFEAYHKLVKELVEPPSENGAMYVDRQTAAIYELRFYSRYYPHSQRMLKGLREKWVAVPNQYPRLIEELDLTIEYISSKL</sequence>
<accession>A0ABW8PZW9</accession>
<evidence type="ECO:0000313" key="2">
    <source>
        <dbReference type="EMBL" id="MFK7161849.1"/>
    </source>
</evidence>
<comment type="caution">
    <text evidence="2">The sequence shown here is derived from an EMBL/GenBank/DDBJ whole genome shotgun (WGS) entry which is preliminary data.</text>
</comment>
<keyword evidence="1" id="KW-0812">Transmembrane</keyword>
<reference evidence="2 3" key="1">
    <citation type="submission" date="2024-02" db="EMBL/GenBank/DDBJ databases">
        <title>Marinospirillum sp. MEB 164 isolated from Lonar lake sediment.</title>
        <authorList>
            <person name="Joshi A."/>
            <person name="Thite S."/>
        </authorList>
    </citation>
    <scope>NUCLEOTIDE SEQUENCE [LARGE SCALE GENOMIC DNA]</scope>
    <source>
        <strain evidence="2 3">MEB164</strain>
    </source>
</reference>
<name>A0ABW8PZW9_9GAMM</name>
<feature type="transmembrane region" description="Helical" evidence="1">
    <location>
        <begin position="12"/>
        <end position="29"/>
    </location>
</feature>